<feature type="signal peptide" evidence="2">
    <location>
        <begin position="1"/>
        <end position="29"/>
    </location>
</feature>
<keyword evidence="1" id="KW-0812">Transmembrane</keyword>
<evidence type="ECO:0000259" key="3">
    <source>
        <dbReference type="PROSITE" id="PS50041"/>
    </source>
</evidence>
<dbReference type="GeneTree" id="ENSGT01150000286973"/>
<keyword evidence="1" id="KW-1133">Transmembrane helix</keyword>
<dbReference type="InterPro" id="IPR050111">
    <property type="entry name" value="C-type_lectin/snaclec_domain"/>
</dbReference>
<keyword evidence="1" id="KW-0472">Membrane</keyword>
<dbReference type="Proteomes" id="UP000314980">
    <property type="component" value="Unassembled WGS sequence"/>
</dbReference>
<feature type="transmembrane region" description="Helical" evidence="1">
    <location>
        <begin position="217"/>
        <end position="240"/>
    </location>
</feature>
<dbReference type="Ensembl" id="ENSLCAT00010055913.1">
    <property type="protein sequence ID" value="ENSLCAP00010054496.1"/>
    <property type="gene ID" value="ENSLCAG00010025399.1"/>
</dbReference>
<dbReference type="InParanoid" id="A0A4W6FTG8"/>
<dbReference type="CDD" id="cd00037">
    <property type="entry name" value="CLECT"/>
    <property type="match status" value="1"/>
</dbReference>
<reference evidence="4" key="3">
    <citation type="submission" date="2025-09" db="UniProtKB">
        <authorList>
            <consortium name="Ensembl"/>
        </authorList>
    </citation>
    <scope>IDENTIFICATION</scope>
</reference>
<evidence type="ECO:0000256" key="2">
    <source>
        <dbReference type="SAM" id="SignalP"/>
    </source>
</evidence>
<feature type="chain" id="PRO_5021247325" evidence="2">
    <location>
        <begin position="30"/>
        <end position="280"/>
    </location>
</feature>
<dbReference type="PROSITE" id="PS50041">
    <property type="entry name" value="C_TYPE_LECTIN_2"/>
    <property type="match status" value="1"/>
</dbReference>
<dbReference type="SMART" id="SM00034">
    <property type="entry name" value="CLECT"/>
    <property type="match status" value="1"/>
</dbReference>
<evidence type="ECO:0000313" key="4">
    <source>
        <dbReference type="Ensembl" id="ENSLCAP00010054496.1"/>
    </source>
</evidence>
<dbReference type="Pfam" id="PF00059">
    <property type="entry name" value="Lectin_C"/>
    <property type="match status" value="1"/>
</dbReference>
<keyword evidence="2" id="KW-0732">Signal</keyword>
<dbReference type="Gene3D" id="3.10.100.10">
    <property type="entry name" value="Mannose-Binding Protein A, subunit A"/>
    <property type="match status" value="1"/>
</dbReference>
<feature type="domain" description="C-type lectin" evidence="3">
    <location>
        <begin position="42"/>
        <end position="156"/>
    </location>
</feature>
<evidence type="ECO:0000256" key="1">
    <source>
        <dbReference type="SAM" id="Phobius"/>
    </source>
</evidence>
<dbReference type="InterPro" id="IPR016186">
    <property type="entry name" value="C-type_lectin-like/link_sf"/>
</dbReference>
<dbReference type="InterPro" id="IPR016187">
    <property type="entry name" value="CTDL_fold"/>
</dbReference>
<keyword evidence="5" id="KW-1185">Reference proteome</keyword>
<evidence type="ECO:0000313" key="5">
    <source>
        <dbReference type="Proteomes" id="UP000314980"/>
    </source>
</evidence>
<gene>
    <name evidence="4" type="primary">CD302</name>
</gene>
<accession>A0A4W6FTG8</accession>
<dbReference type="AlphaFoldDB" id="A0A4W6FTG8"/>
<proteinExistence type="predicted"/>
<dbReference type="PROSITE" id="PS51257">
    <property type="entry name" value="PROKAR_LIPOPROTEIN"/>
    <property type="match status" value="1"/>
</dbReference>
<reference evidence="5" key="1">
    <citation type="submission" date="2015-09" db="EMBL/GenBank/DDBJ databases">
        <authorList>
            <person name="Sai Rama Sridatta P."/>
        </authorList>
    </citation>
    <scope>NUCLEOTIDE SEQUENCE [LARGE SCALE GENOMIC DNA]</scope>
</reference>
<dbReference type="PANTHER" id="PTHR22803">
    <property type="entry name" value="MANNOSE, PHOSPHOLIPASE, LECTIN RECEPTOR RELATED"/>
    <property type="match status" value="1"/>
</dbReference>
<organism evidence="4 5">
    <name type="scientific">Lates calcarifer</name>
    <name type="common">Barramundi</name>
    <name type="synonym">Holocentrus calcarifer</name>
    <dbReference type="NCBI Taxonomy" id="8187"/>
    <lineage>
        <taxon>Eukaryota</taxon>
        <taxon>Metazoa</taxon>
        <taxon>Chordata</taxon>
        <taxon>Craniata</taxon>
        <taxon>Vertebrata</taxon>
        <taxon>Euteleostomi</taxon>
        <taxon>Actinopterygii</taxon>
        <taxon>Neopterygii</taxon>
        <taxon>Teleostei</taxon>
        <taxon>Neoteleostei</taxon>
        <taxon>Acanthomorphata</taxon>
        <taxon>Carangaria</taxon>
        <taxon>Carangaria incertae sedis</taxon>
        <taxon>Centropomidae</taxon>
        <taxon>Lates</taxon>
    </lineage>
</organism>
<dbReference type="SUPFAM" id="SSF56436">
    <property type="entry name" value="C-type lectin-like"/>
    <property type="match status" value="1"/>
</dbReference>
<reference evidence="4" key="2">
    <citation type="submission" date="2025-08" db="UniProtKB">
        <authorList>
            <consortium name="Ensembl"/>
        </authorList>
    </citation>
    <scope>IDENTIFICATION</scope>
</reference>
<dbReference type="InterPro" id="IPR001304">
    <property type="entry name" value="C-type_lectin-like"/>
</dbReference>
<name>A0A4W6FTG8_LATCA</name>
<protein>
    <submittedName>
        <fullName evidence="4">CD302 molecule</fullName>
    </submittedName>
</protein>
<sequence length="280" mass="31774">MESLRTNHHFGSFLSCVLVLCFHLNLGLTGDCPADGRTWVLFQDRCYHFVHGEEEKIKSYTFERAKTLCQGFELLTIQSAEENDFVIKYSPEVWKGNVNVWLGMYYDTNSEDMRWFGEDPVRYTNWEDSSSPSDLVPLDTCVALHSNTGKWENVSCLDDVENGVICETVQKAEEAKRSKWTFEGSPPPFLYRILLCFYIYSIDLPCIVTCPPSEPSALLSTLVILSVVAIMGVSAVIWFLHQKHNLGSTILTAFEYHPPFRVLDADQSCLVEAEETDSAP</sequence>